<dbReference type="OrthoDB" id="9764638at2"/>
<dbReference type="PROSITE" id="PS00737">
    <property type="entry name" value="THIOLASE_2"/>
    <property type="match status" value="1"/>
</dbReference>
<dbReference type="GO" id="GO:0003988">
    <property type="term" value="F:acetyl-CoA C-acyltransferase activity"/>
    <property type="evidence" value="ECO:0007669"/>
    <property type="project" value="UniProtKB-EC"/>
</dbReference>
<dbReference type="PROSITE" id="PS00099">
    <property type="entry name" value="THIOLASE_3"/>
    <property type="match status" value="1"/>
</dbReference>
<accession>A0A5N0DKM7</accession>
<dbReference type="InterPro" id="IPR002155">
    <property type="entry name" value="Thiolase"/>
</dbReference>
<evidence type="ECO:0000259" key="7">
    <source>
        <dbReference type="Pfam" id="PF02803"/>
    </source>
</evidence>
<dbReference type="PIRSF" id="PIRSF000429">
    <property type="entry name" value="Ac-CoA_Ac_transf"/>
    <property type="match status" value="1"/>
</dbReference>
<evidence type="ECO:0000313" key="9">
    <source>
        <dbReference type="Proteomes" id="UP000323876"/>
    </source>
</evidence>
<dbReference type="EC" id="2.3.1.16" evidence="8"/>
<name>A0A5N0DKM7_9NOCA</name>
<evidence type="ECO:0000256" key="4">
    <source>
        <dbReference type="PIRSR" id="PIRSR000429-1"/>
    </source>
</evidence>
<evidence type="ECO:0000256" key="3">
    <source>
        <dbReference type="ARBA" id="ARBA00023315"/>
    </source>
</evidence>
<dbReference type="CDD" id="cd00751">
    <property type="entry name" value="thiolase"/>
    <property type="match status" value="1"/>
</dbReference>
<feature type="active site" description="Proton acceptor" evidence="4">
    <location>
        <position position="362"/>
    </location>
</feature>
<protein>
    <submittedName>
        <fullName evidence="8">Acetyl-CoA C-acyltransferase</fullName>
        <ecNumber evidence="8">2.3.1.16</ecNumber>
    </submittedName>
</protein>
<dbReference type="EMBL" id="VXLC01000051">
    <property type="protein sequence ID" value="KAA8877303.1"/>
    <property type="molecule type" value="Genomic_DNA"/>
</dbReference>
<dbReference type="InterPro" id="IPR020617">
    <property type="entry name" value="Thiolase_C"/>
</dbReference>
<keyword evidence="9" id="KW-1185">Reference proteome</keyword>
<evidence type="ECO:0000313" key="8">
    <source>
        <dbReference type="EMBL" id="KAA8877303.1"/>
    </source>
</evidence>
<dbReference type="PANTHER" id="PTHR43365:SF1">
    <property type="entry name" value="ACETYL-COA C-ACYLTRANSFERASE"/>
    <property type="match status" value="1"/>
</dbReference>
<dbReference type="NCBIfam" id="NF004682">
    <property type="entry name" value="PRK06025.1"/>
    <property type="match status" value="1"/>
</dbReference>
<comment type="caution">
    <text evidence="8">The sequence shown here is derived from an EMBL/GenBank/DDBJ whole genome shotgun (WGS) entry which is preliminary data.</text>
</comment>
<evidence type="ECO:0000259" key="6">
    <source>
        <dbReference type="Pfam" id="PF00108"/>
    </source>
</evidence>
<dbReference type="NCBIfam" id="TIGR01930">
    <property type="entry name" value="AcCoA-C-Actrans"/>
    <property type="match status" value="1"/>
</dbReference>
<dbReference type="SUPFAM" id="SSF53901">
    <property type="entry name" value="Thiolase-like"/>
    <property type="match status" value="2"/>
</dbReference>
<dbReference type="InterPro" id="IPR016039">
    <property type="entry name" value="Thiolase-like"/>
</dbReference>
<dbReference type="Proteomes" id="UP000323876">
    <property type="component" value="Unassembled WGS sequence"/>
</dbReference>
<evidence type="ECO:0000256" key="5">
    <source>
        <dbReference type="RuleBase" id="RU003557"/>
    </source>
</evidence>
<dbReference type="PANTHER" id="PTHR43365">
    <property type="entry name" value="BLR7806 PROTEIN"/>
    <property type="match status" value="1"/>
</dbReference>
<organism evidence="8 9">
    <name type="scientific">Nocardia colli</name>
    <dbReference type="NCBI Taxonomy" id="2545717"/>
    <lineage>
        <taxon>Bacteria</taxon>
        <taxon>Bacillati</taxon>
        <taxon>Actinomycetota</taxon>
        <taxon>Actinomycetes</taxon>
        <taxon>Mycobacteriales</taxon>
        <taxon>Nocardiaceae</taxon>
        <taxon>Nocardia</taxon>
    </lineage>
</organism>
<keyword evidence="3 5" id="KW-0012">Acyltransferase</keyword>
<feature type="domain" description="Thiolase C-terminal" evidence="7">
    <location>
        <begin position="284"/>
        <end position="405"/>
    </location>
</feature>
<feature type="active site" description="Acyl-thioester intermediate" evidence="4">
    <location>
        <position position="92"/>
    </location>
</feature>
<feature type="active site" description="Proton acceptor" evidence="4">
    <location>
        <position position="392"/>
    </location>
</feature>
<dbReference type="Pfam" id="PF02803">
    <property type="entry name" value="Thiolase_C"/>
    <property type="match status" value="1"/>
</dbReference>
<evidence type="ECO:0000256" key="2">
    <source>
        <dbReference type="ARBA" id="ARBA00022679"/>
    </source>
</evidence>
<dbReference type="Gene3D" id="3.40.47.10">
    <property type="match status" value="2"/>
</dbReference>
<evidence type="ECO:0000256" key="1">
    <source>
        <dbReference type="ARBA" id="ARBA00010982"/>
    </source>
</evidence>
<dbReference type="Pfam" id="PF00108">
    <property type="entry name" value="Thiolase_N"/>
    <property type="match status" value="1"/>
</dbReference>
<reference evidence="8 9" key="1">
    <citation type="submission" date="2019-09" db="EMBL/GenBank/DDBJ databases">
        <authorList>
            <person name="Wang X."/>
        </authorList>
    </citation>
    <scope>NUCLEOTIDE SEQUENCE [LARGE SCALE GENOMIC DNA]</scope>
    <source>
        <strain evidence="8 9">CICC 11023</strain>
    </source>
</reference>
<feature type="domain" description="Thiolase N-terminal" evidence="6">
    <location>
        <begin position="5"/>
        <end position="225"/>
    </location>
</feature>
<keyword evidence="2 5" id="KW-0808">Transferase</keyword>
<gene>
    <name evidence="8" type="ORF">F3087_44830</name>
</gene>
<dbReference type="InterPro" id="IPR020616">
    <property type="entry name" value="Thiolase_N"/>
</dbReference>
<dbReference type="InterPro" id="IPR020613">
    <property type="entry name" value="Thiolase_CS"/>
</dbReference>
<sequence length="406" mass="42701">MPNAYIIDACRTPRGIGKPGRGALAHLHPQHLASTVLRALSERNDLVTGDIDDVIWGTSSQVGEQSGNIGRMSVLDAGYDVRVSGVTLDRFCGSGITANAFAAAMIAAGHEHLVIAGGTEMMSSPKEGLLPLGAGNTHLGELYPQPHQGVCADAIATLEGIDREALDEFAAESQRRAAVAIEEGRFAGSLVPVHNRDGSLALDREQYPRPGTTAKSLAALPVSFEAVADYRDGAAPTHRELINRRYPDLAIEHVHHAGNSSGVVDGAAAVLYASKGYAKAHGLTPRARVVATANMGDDPTLMLNAPGPSARKVLDRAGMTIDDIDLFEINEAFAVVSEKFIRDLDLDRDKVNVNGGAIALGHPIAATGAILIGTILDELERRDQQVGLVTMCAAGGMAPAIIIERI</sequence>
<dbReference type="RefSeq" id="WP_150408313.1">
    <property type="nucleotide sequence ID" value="NZ_VXLC01000051.1"/>
</dbReference>
<dbReference type="InterPro" id="IPR020610">
    <property type="entry name" value="Thiolase_AS"/>
</dbReference>
<comment type="similarity">
    <text evidence="1 5">Belongs to the thiolase-like superfamily. Thiolase family.</text>
</comment>
<dbReference type="AlphaFoldDB" id="A0A5N0DKM7"/>
<proteinExistence type="inferred from homology"/>